<evidence type="ECO:0000313" key="3">
    <source>
        <dbReference type="Proteomes" id="UP000824120"/>
    </source>
</evidence>
<evidence type="ECO:0000313" key="2">
    <source>
        <dbReference type="EMBL" id="KAG5601465.1"/>
    </source>
</evidence>
<dbReference type="EMBL" id="JACXVP010000006">
    <property type="protein sequence ID" value="KAG5601465.1"/>
    <property type="molecule type" value="Genomic_DNA"/>
</dbReference>
<dbReference type="Proteomes" id="UP000824120">
    <property type="component" value="Chromosome 6"/>
</dbReference>
<gene>
    <name evidence="2" type="ORF">H5410_032835</name>
</gene>
<proteinExistence type="predicted"/>
<name>A0A9J5YM45_SOLCO</name>
<sequence length="86" mass="10143">MYLQYGVPFHKFHSLLPSDLASADLERYLVDWFMKKGHYIEPLFFFLVFVVLATFDEFCRKGWFKSRSIDASSPISKIESRPSKQT</sequence>
<dbReference type="AlphaFoldDB" id="A0A9J5YM45"/>
<feature type="transmembrane region" description="Helical" evidence="1">
    <location>
        <begin position="39"/>
        <end position="59"/>
    </location>
</feature>
<keyword evidence="3" id="KW-1185">Reference proteome</keyword>
<keyword evidence="1" id="KW-1133">Transmembrane helix</keyword>
<keyword evidence="1" id="KW-0472">Membrane</keyword>
<accession>A0A9J5YM45</accession>
<keyword evidence="1" id="KW-0812">Transmembrane</keyword>
<protein>
    <submittedName>
        <fullName evidence="2">Uncharacterized protein</fullName>
    </submittedName>
</protein>
<evidence type="ECO:0000256" key="1">
    <source>
        <dbReference type="SAM" id="Phobius"/>
    </source>
</evidence>
<reference evidence="2 3" key="1">
    <citation type="submission" date="2020-09" db="EMBL/GenBank/DDBJ databases">
        <title>De no assembly of potato wild relative species, Solanum commersonii.</title>
        <authorList>
            <person name="Cho K."/>
        </authorList>
    </citation>
    <scope>NUCLEOTIDE SEQUENCE [LARGE SCALE GENOMIC DNA]</scope>
    <source>
        <strain evidence="2">LZ3.2</strain>
        <tissue evidence="2">Leaf</tissue>
    </source>
</reference>
<organism evidence="2 3">
    <name type="scientific">Solanum commersonii</name>
    <name type="common">Commerson's wild potato</name>
    <name type="synonym">Commerson's nightshade</name>
    <dbReference type="NCBI Taxonomy" id="4109"/>
    <lineage>
        <taxon>Eukaryota</taxon>
        <taxon>Viridiplantae</taxon>
        <taxon>Streptophyta</taxon>
        <taxon>Embryophyta</taxon>
        <taxon>Tracheophyta</taxon>
        <taxon>Spermatophyta</taxon>
        <taxon>Magnoliopsida</taxon>
        <taxon>eudicotyledons</taxon>
        <taxon>Gunneridae</taxon>
        <taxon>Pentapetalae</taxon>
        <taxon>asterids</taxon>
        <taxon>lamiids</taxon>
        <taxon>Solanales</taxon>
        <taxon>Solanaceae</taxon>
        <taxon>Solanoideae</taxon>
        <taxon>Solaneae</taxon>
        <taxon>Solanum</taxon>
    </lineage>
</organism>
<comment type="caution">
    <text evidence="2">The sequence shown here is derived from an EMBL/GenBank/DDBJ whole genome shotgun (WGS) entry which is preliminary data.</text>
</comment>